<sequence>MKLSKPVPRIRPFDQRDPDKVTLYPFPWPDGQRVIVVTNGTEIHVYDTAGDATGTSLNGFSLALEDEFRKLYSSLYSEPNPRFTRNGVQVNFPWHAFDAMLYDKDNGGRADKLRSLMADWCFDPEWPAPAEDVAAMIIAHMPYDHFLRGADTVDMWQRRADLKRALIRMGAANPYSVPSPILRFPVIAPHSWDWPLQGCAGSSRVRFWVQVQNCFDAGFGGCLVVDVWQPWSVRGDAFQLITDEESI</sequence>
<dbReference type="RefSeq" id="YP_009998603.1">
    <property type="nucleotide sequence ID" value="NC_052989.1"/>
</dbReference>
<reference evidence="1 2" key="1">
    <citation type="submission" date="2020-04" db="EMBL/GenBank/DDBJ databases">
        <title>Characterization and complete genome analysis of a novel phage JC01 infecting Cronobacter sakazakii.</title>
        <authorList>
            <person name="Jiang J."/>
            <person name="Zhao C."/>
            <person name="Tie D."/>
            <person name="Li Z."/>
        </authorList>
    </citation>
    <scope>NUCLEOTIDE SEQUENCE [LARGE SCALE GENOMIC DNA]</scope>
</reference>
<name>A0A6M3YLP4_9CAUD</name>
<proteinExistence type="predicted"/>
<dbReference type="Proteomes" id="UP000502753">
    <property type="component" value="Segment"/>
</dbReference>
<dbReference type="EMBL" id="MT330372">
    <property type="protein sequence ID" value="QJI52279.1"/>
    <property type="molecule type" value="Genomic_DNA"/>
</dbReference>
<keyword evidence="2" id="KW-1185">Reference proteome</keyword>
<organism evidence="1 2">
    <name type="scientific">Cronobacter phage JC01</name>
    <dbReference type="NCBI Taxonomy" id="2729575"/>
    <lineage>
        <taxon>Viruses</taxon>
        <taxon>Duplodnaviria</taxon>
        <taxon>Heunggongvirae</taxon>
        <taxon>Uroviricota</taxon>
        <taxon>Caudoviricetes</taxon>
        <taxon>Casjensviridae</taxon>
        <taxon>Jacunavirus</taxon>
        <taxon>Jacunavirus JC01</taxon>
    </lineage>
</organism>
<dbReference type="KEGG" id="vg:62681194"/>
<accession>A0A6M3YLP4</accession>
<protein>
    <submittedName>
        <fullName evidence="1">Uncharacterized protein</fullName>
    </submittedName>
</protein>
<evidence type="ECO:0000313" key="2">
    <source>
        <dbReference type="Proteomes" id="UP000502753"/>
    </source>
</evidence>
<evidence type="ECO:0000313" key="1">
    <source>
        <dbReference type="EMBL" id="QJI52279.1"/>
    </source>
</evidence>
<dbReference type="GeneID" id="62681194"/>